<dbReference type="InterPro" id="IPR000715">
    <property type="entry name" value="Glycosyl_transferase_4"/>
</dbReference>
<feature type="transmembrane region" description="Helical" evidence="8">
    <location>
        <begin position="226"/>
        <end position="244"/>
    </location>
</feature>
<dbReference type="GO" id="GO:0046872">
    <property type="term" value="F:metal ion binding"/>
    <property type="evidence" value="ECO:0007669"/>
    <property type="project" value="UniProtKB-KW"/>
</dbReference>
<keyword evidence="7" id="KW-0460">Magnesium</keyword>
<dbReference type="Pfam" id="PF00953">
    <property type="entry name" value="Glycos_transf_4"/>
    <property type="match status" value="1"/>
</dbReference>
<evidence type="ECO:0000256" key="4">
    <source>
        <dbReference type="ARBA" id="ARBA00022692"/>
    </source>
</evidence>
<evidence type="ECO:0000256" key="7">
    <source>
        <dbReference type="PIRSR" id="PIRSR600715-1"/>
    </source>
</evidence>
<evidence type="ECO:0000256" key="2">
    <source>
        <dbReference type="ARBA" id="ARBA00022475"/>
    </source>
</evidence>
<name>A0AA49GRB2_9BACT</name>
<dbReference type="GO" id="GO:0044038">
    <property type="term" value="P:cell wall macromolecule biosynthetic process"/>
    <property type="evidence" value="ECO:0007669"/>
    <property type="project" value="TreeGrafter"/>
</dbReference>
<dbReference type="PANTHER" id="PTHR22926">
    <property type="entry name" value="PHOSPHO-N-ACETYLMURAMOYL-PENTAPEPTIDE-TRANSFERASE"/>
    <property type="match status" value="1"/>
</dbReference>
<accession>A0AA49GRB2</accession>
<keyword evidence="5 8" id="KW-1133">Transmembrane helix</keyword>
<feature type="transmembrane region" description="Helical" evidence="8">
    <location>
        <begin position="83"/>
        <end position="100"/>
    </location>
</feature>
<sequence>MPMPLIDHPGVILFIALLSSCAITMVIIPVVIRVAHEKHLMEEPNGRSSHWEKTPSLGGVAIFVAIATVFMVMSHWASPNNTTLFFILPSLVILFFIGLKDDILIIDPYKKLTAQLLAGGIFIALTGIRISNMYGVFGIYELPYEISFVFTLFIFVAITNAYNLIDGIDGLAGCLGIVAATAYGIYYLQVDMVWITVLCATLAGALTGFLRFNFSASQKIFMGDSGSLIVGFILSVLTIKFIQVNESPNPLYISNAPTIAIAILALPLLDTLRVFSHRLMKGNSPFSADRNHIHHLVVDNGFSHMQSSIILSLISVAIIAISFSFFAQSPVLISLIGIALISLVYVLLAQRSLLVRKPKMFVQKRVATPKPARAFEQQPQSASAAS</sequence>
<dbReference type="EMBL" id="CP120682">
    <property type="protein sequence ID" value="WKN39517.1"/>
    <property type="molecule type" value="Genomic_DNA"/>
</dbReference>
<dbReference type="InterPro" id="IPR018480">
    <property type="entry name" value="PNAcMuramoyl-5peptid_Trfase_CS"/>
</dbReference>
<evidence type="ECO:0000313" key="9">
    <source>
        <dbReference type="EMBL" id="WKN39517.1"/>
    </source>
</evidence>
<keyword evidence="3" id="KW-0808">Transferase</keyword>
<dbReference type="GO" id="GO:0016780">
    <property type="term" value="F:phosphotransferase activity, for other substituted phosphate groups"/>
    <property type="evidence" value="ECO:0007669"/>
    <property type="project" value="InterPro"/>
</dbReference>
<dbReference type="PANTHER" id="PTHR22926:SF3">
    <property type="entry name" value="UNDECAPRENYL-PHOSPHATE ALPHA-N-ACETYLGLUCOSAMINYL 1-PHOSPHATE TRANSFERASE"/>
    <property type="match status" value="1"/>
</dbReference>
<dbReference type="CDD" id="cd06853">
    <property type="entry name" value="GT_WecA_like"/>
    <property type="match status" value="1"/>
</dbReference>
<evidence type="ECO:0000256" key="8">
    <source>
        <dbReference type="SAM" id="Phobius"/>
    </source>
</evidence>
<proteinExistence type="predicted"/>
<feature type="transmembrane region" description="Helical" evidence="8">
    <location>
        <begin position="333"/>
        <end position="354"/>
    </location>
</feature>
<reference evidence="9" key="1">
    <citation type="journal article" date="2023" name="Comput. Struct. Biotechnol. J.">
        <title>Discovery of a novel marine Bacteroidetes with a rich repertoire of carbohydrate-active enzymes.</title>
        <authorList>
            <person name="Chen B."/>
            <person name="Liu G."/>
            <person name="Chen Q."/>
            <person name="Wang H."/>
            <person name="Liu L."/>
            <person name="Tang K."/>
        </authorList>
    </citation>
    <scope>NUCLEOTIDE SEQUENCE</scope>
    <source>
        <strain evidence="9">TK19036</strain>
    </source>
</reference>
<evidence type="ECO:0000256" key="1">
    <source>
        <dbReference type="ARBA" id="ARBA00004651"/>
    </source>
</evidence>
<keyword evidence="4 8" id="KW-0812">Transmembrane</keyword>
<evidence type="ECO:0000256" key="6">
    <source>
        <dbReference type="ARBA" id="ARBA00023136"/>
    </source>
</evidence>
<organism evidence="9">
    <name type="scientific">Roseihalotalea indica</name>
    <dbReference type="NCBI Taxonomy" id="2867963"/>
    <lineage>
        <taxon>Bacteria</taxon>
        <taxon>Pseudomonadati</taxon>
        <taxon>Bacteroidota</taxon>
        <taxon>Cytophagia</taxon>
        <taxon>Cytophagales</taxon>
        <taxon>Catalimonadaceae</taxon>
        <taxon>Roseihalotalea</taxon>
    </lineage>
</organism>
<feature type="transmembrane region" description="Helical" evidence="8">
    <location>
        <begin position="56"/>
        <end position="77"/>
    </location>
</feature>
<feature type="transmembrane region" description="Helical" evidence="8">
    <location>
        <begin position="12"/>
        <end position="35"/>
    </location>
</feature>
<dbReference type="PROSITE" id="PS01348">
    <property type="entry name" value="MRAY_2"/>
    <property type="match status" value="1"/>
</dbReference>
<comment type="cofactor">
    <cofactor evidence="7">
        <name>Mg(2+)</name>
        <dbReference type="ChEBI" id="CHEBI:18420"/>
    </cofactor>
</comment>
<dbReference type="GO" id="GO:0005886">
    <property type="term" value="C:plasma membrane"/>
    <property type="evidence" value="ECO:0007669"/>
    <property type="project" value="UniProtKB-SubCell"/>
</dbReference>
<keyword evidence="2" id="KW-1003">Cell membrane</keyword>
<feature type="transmembrane region" description="Helical" evidence="8">
    <location>
        <begin position="142"/>
        <end position="163"/>
    </location>
</feature>
<keyword evidence="6 8" id="KW-0472">Membrane</keyword>
<keyword evidence="7" id="KW-0479">Metal-binding</keyword>
<feature type="transmembrane region" description="Helical" evidence="8">
    <location>
        <begin position="112"/>
        <end position="130"/>
    </location>
</feature>
<evidence type="ECO:0000256" key="3">
    <source>
        <dbReference type="ARBA" id="ARBA00022679"/>
    </source>
</evidence>
<dbReference type="GO" id="GO:0071555">
    <property type="term" value="P:cell wall organization"/>
    <property type="evidence" value="ECO:0007669"/>
    <property type="project" value="TreeGrafter"/>
</dbReference>
<feature type="transmembrane region" description="Helical" evidence="8">
    <location>
        <begin position="194"/>
        <end position="214"/>
    </location>
</feature>
<feature type="transmembrane region" description="Helical" evidence="8">
    <location>
        <begin position="170"/>
        <end position="188"/>
    </location>
</feature>
<dbReference type="AlphaFoldDB" id="A0AA49GRB2"/>
<feature type="transmembrane region" description="Helical" evidence="8">
    <location>
        <begin position="256"/>
        <end position="275"/>
    </location>
</feature>
<feature type="transmembrane region" description="Helical" evidence="8">
    <location>
        <begin position="309"/>
        <end position="327"/>
    </location>
</feature>
<dbReference type="GO" id="GO:0009103">
    <property type="term" value="P:lipopolysaccharide biosynthetic process"/>
    <property type="evidence" value="ECO:0007669"/>
    <property type="project" value="TreeGrafter"/>
</dbReference>
<gene>
    <name evidence="9" type="ORF">K4G66_12525</name>
</gene>
<protein>
    <submittedName>
        <fullName evidence="9">MraY family glycosyltransferase</fullName>
    </submittedName>
</protein>
<reference evidence="9" key="2">
    <citation type="journal article" date="2024" name="Antonie Van Leeuwenhoek">
        <title>Roseihalotalea indica gen. nov., sp. nov., a halophilic Bacteroidetes from mesopelagic Southwest Indian Ocean with higher carbohydrate metabolic potential.</title>
        <authorList>
            <person name="Chen B."/>
            <person name="Zhang M."/>
            <person name="Lin D."/>
            <person name="Ye J."/>
            <person name="Tang K."/>
        </authorList>
    </citation>
    <scope>NUCLEOTIDE SEQUENCE</scope>
    <source>
        <strain evidence="9">TK19036</strain>
    </source>
</reference>
<feature type="binding site" evidence="7">
    <location>
        <position position="163"/>
    </location>
    <ligand>
        <name>Mg(2+)</name>
        <dbReference type="ChEBI" id="CHEBI:18420"/>
    </ligand>
</feature>
<evidence type="ECO:0000256" key="5">
    <source>
        <dbReference type="ARBA" id="ARBA00022989"/>
    </source>
</evidence>
<feature type="binding site" evidence="7">
    <location>
        <position position="224"/>
    </location>
    <ligand>
        <name>Mg(2+)</name>
        <dbReference type="ChEBI" id="CHEBI:18420"/>
    </ligand>
</feature>
<comment type="subcellular location">
    <subcellularLocation>
        <location evidence="1">Cell membrane</location>
        <topology evidence="1">Multi-pass membrane protein</topology>
    </subcellularLocation>
</comment>